<feature type="domain" description="PNPLA" evidence="5">
    <location>
        <begin position="27"/>
        <end position="222"/>
    </location>
</feature>
<name>A0AA51NBA9_9BACT</name>
<dbReference type="PANTHER" id="PTHR14226">
    <property type="entry name" value="NEUROPATHY TARGET ESTERASE/SWISS CHEESE D.MELANOGASTER"/>
    <property type="match status" value="1"/>
</dbReference>
<evidence type="ECO:0000256" key="4">
    <source>
        <dbReference type="PROSITE-ProRule" id="PRU01161"/>
    </source>
</evidence>
<gene>
    <name evidence="6" type="ORF">QYS49_31990</name>
</gene>
<dbReference type="CDD" id="cd07205">
    <property type="entry name" value="Pat_PNPLA6_PNPLA7_NTE1_like"/>
    <property type="match status" value="1"/>
</dbReference>
<dbReference type="Pfam" id="PF01734">
    <property type="entry name" value="Patatin"/>
    <property type="match status" value="1"/>
</dbReference>
<dbReference type="Gene3D" id="3.40.1090.10">
    <property type="entry name" value="Cytosolic phospholipase A2 catalytic domain"/>
    <property type="match status" value="2"/>
</dbReference>
<evidence type="ECO:0000256" key="2">
    <source>
        <dbReference type="ARBA" id="ARBA00022963"/>
    </source>
</evidence>
<dbReference type="PROSITE" id="PS51635">
    <property type="entry name" value="PNPLA"/>
    <property type="match status" value="1"/>
</dbReference>
<dbReference type="Proteomes" id="UP001230496">
    <property type="component" value="Chromosome"/>
</dbReference>
<sequence length="762" mass="87258">MNCVRKLLLFILLITINQSLLSQKVGLVLSGGGAKGLAHIGVLKALEENEIPVDYIIGTSMGGVVGGFYAAGYSPFEIDSMARSSEFQSWINGTFPDDFNTYYFENSLNPSWLEINLGVDSTFEANFRPQVANDLILNFTLAEYMAKANQVAGEDFDNLFVPFKAVGAEIFTQKSVYMDSGKLGEVLRATMSVPYVYKPVKINGEFIFDGGIYDNFPATHMRESYNPDFLIGVNVSTKIFEEYPENDKKLISTSLLYMIMDKVDPKDLGNQYVFIEPDLEAFTGFDFSKAAQIIDSGYVAANKMIPDLLKRIQMRKSQEELKRERALFKNKMEPLKFSEFGFTDFRDDEKRYIERIINPIGKQELDISELKTNYFKLIADPYFGSVFPTIGYIQDKEHYKFNLSSEGEENIRLNFGGNVGSSGLSNFYLGAGFDHLNYLLFNHDTSVGIGQFYKSFQYKLKIQFPFGYQFYAEPFFKYNGWDFLNTGNFLDSRRVIPINQFDRNYGVNIGLPIFDKMKLEFKSSLLRKVNEYTNIDDYITTDTLDYNRFYGLQHALSVSYSNLNERVFPTEGSKVEFSLTHNYGTETYLPGSTSDLNQNVKRHNWFQLNAEIEKYYPVNFGDFGFSITAKASNLNSFTNYRGTLLNTPAYSPTFESLGQYLENFRAPLFMAGGLKYQIQLHKDFHFRLEGHAFKPLIKWEENLDVISKTELSPDYYLSGMSAIFYKSPIGPISISGHYYQDQTPFLLLFNIGYLMFNKKPLE</sequence>
<evidence type="ECO:0000313" key="7">
    <source>
        <dbReference type="Proteomes" id="UP001230496"/>
    </source>
</evidence>
<dbReference type="GO" id="GO:0016042">
    <property type="term" value="P:lipid catabolic process"/>
    <property type="evidence" value="ECO:0007669"/>
    <property type="project" value="UniProtKB-UniRule"/>
</dbReference>
<dbReference type="GO" id="GO:0016787">
    <property type="term" value="F:hydrolase activity"/>
    <property type="evidence" value="ECO:0007669"/>
    <property type="project" value="UniProtKB-UniRule"/>
</dbReference>
<dbReference type="InterPro" id="IPR050301">
    <property type="entry name" value="NTE"/>
</dbReference>
<feature type="short sequence motif" description="GXGXXG" evidence="4">
    <location>
        <begin position="31"/>
        <end position="36"/>
    </location>
</feature>
<keyword evidence="7" id="KW-1185">Reference proteome</keyword>
<dbReference type="EMBL" id="CP129971">
    <property type="protein sequence ID" value="WMN11983.1"/>
    <property type="molecule type" value="Genomic_DNA"/>
</dbReference>
<feature type="short sequence motif" description="DGA/G" evidence="4">
    <location>
        <begin position="209"/>
        <end position="211"/>
    </location>
</feature>
<dbReference type="KEGG" id="msaa:QYS49_31990"/>
<dbReference type="AlphaFoldDB" id="A0AA51NBA9"/>
<feature type="active site" description="Nucleophile" evidence="4">
    <location>
        <position position="60"/>
    </location>
</feature>
<dbReference type="SUPFAM" id="SSF52151">
    <property type="entry name" value="FabD/lysophospholipase-like"/>
    <property type="match status" value="1"/>
</dbReference>
<dbReference type="RefSeq" id="WP_308349759.1">
    <property type="nucleotide sequence ID" value="NZ_CP129971.1"/>
</dbReference>
<dbReference type="InterPro" id="IPR002641">
    <property type="entry name" value="PNPLA_dom"/>
</dbReference>
<keyword evidence="2 4" id="KW-0442">Lipid degradation</keyword>
<evidence type="ECO:0000256" key="3">
    <source>
        <dbReference type="ARBA" id="ARBA00023098"/>
    </source>
</evidence>
<organism evidence="6 7">
    <name type="scientific">Marivirga salinarum</name>
    <dbReference type="NCBI Taxonomy" id="3059078"/>
    <lineage>
        <taxon>Bacteria</taxon>
        <taxon>Pseudomonadati</taxon>
        <taxon>Bacteroidota</taxon>
        <taxon>Cytophagia</taxon>
        <taxon>Cytophagales</taxon>
        <taxon>Marivirgaceae</taxon>
        <taxon>Marivirga</taxon>
    </lineage>
</organism>
<reference evidence="6 7" key="1">
    <citation type="submission" date="2023-08" db="EMBL/GenBank/DDBJ databases">
        <title>Comparative genomics and taxonomic characterization of three novel marine species of genus Marivirga.</title>
        <authorList>
            <person name="Muhammad N."/>
            <person name="Kim S.-G."/>
        </authorList>
    </citation>
    <scope>NUCLEOTIDE SEQUENCE [LARGE SCALE GENOMIC DNA]</scope>
    <source>
        <strain evidence="6 7">BDSF4-3</strain>
    </source>
</reference>
<dbReference type="InterPro" id="IPR016035">
    <property type="entry name" value="Acyl_Trfase/lysoPLipase"/>
</dbReference>
<evidence type="ECO:0000259" key="5">
    <source>
        <dbReference type="PROSITE" id="PS51635"/>
    </source>
</evidence>
<accession>A0AA51NBA9</accession>
<protein>
    <submittedName>
        <fullName evidence="6">Patatin-like phospholipase family protein</fullName>
    </submittedName>
</protein>
<keyword evidence="3 4" id="KW-0443">Lipid metabolism</keyword>
<keyword evidence="1 4" id="KW-0378">Hydrolase</keyword>
<feature type="active site" description="Proton acceptor" evidence="4">
    <location>
        <position position="209"/>
    </location>
</feature>
<evidence type="ECO:0000256" key="1">
    <source>
        <dbReference type="ARBA" id="ARBA00022801"/>
    </source>
</evidence>
<evidence type="ECO:0000313" key="6">
    <source>
        <dbReference type="EMBL" id="WMN11983.1"/>
    </source>
</evidence>
<dbReference type="PANTHER" id="PTHR14226:SF29">
    <property type="entry name" value="NEUROPATHY TARGET ESTERASE SWS"/>
    <property type="match status" value="1"/>
</dbReference>
<feature type="short sequence motif" description="GXSXG" evidence="4">
    <location>
        <begin position="58"/>
        <end position="62"/>
    </location>
</feature>
<proteinExistence type="predicted"/>